<evidence type="ECO:0000259" key="1">
    <source>
        <dbReference type="PROSITE" id="PS51186"/>
    </source>
</evidence>
<dbReference type="SUPFAM" id="SSF55729">
    <property type="entry name" value="Acyl-CoA N-acyltransferases (Nat)"/>
    <property type="match status" value="1"/>
</dbReference>
<evidence type="ECO:0000313" key="3">
    <source>
        <dbReference type="Proteomes" id="UP001634747"/>
    </source>
</evidence>
<dbReference type="RefSeq" id="WP_263413482.1">
    <property type="nucleotide sequence ID" value="NZ_BAABBH010000001.1"/>
</dbReference>
<sequence>MTGQHIEVRPAEWPQDREVAIRLLTGYFAWLAANPAVPESIRSIDRAPELALVPQRYDRQSSTLLIAWMGTEAVGCAAVHRLAAPPRSAEMKRLYVAPGARGCGTGAALIQASAATARQFGAFQLLLDTLPAAMPNAVRLYQSLGFEPFARYNRNLGPEFAFFRLRLG</sequence>
<dbReference type="PANTHER" id="PTHR43305:SF1">
    <property type="entry name" value="FAMILY N-ACETYLTRANSFERASE, PUTATIVE (AFU_ORTHOLOGUE AFUA_2G01380)-RELATED"/>
    <property type="match status" value="1"/>
</dbReference>
<accession>A0ABW9KIP8</accession>
<protein>
    <submittedName>
        <fullName evidence="2">GNAT family N-acetyltransferase</fullName>
    </submittedName>
</protein>
<dbReference type="InterPro" id="IPR016181">
    <property type="entry name" value="Acyl_CoA_acyltransferase"/>
</dbReference>
<dbReference type="EMBL" id="JBJYXY010000001">
    <property type="protein sequence ID" value="MFN2974977.1"/>
    <property type="molecule type" value="Genomic_DNA"/>
</dbReference>
<keyword evidence="3" id="KW-1185">Reference proteome</keyword>
<dbReference type="Gene3D" id="3.40.630.30">
    <property type="match status" value="1"/>
</dbReference>
<name>A0ABW9KIP8_9BACT</name>
<dbReference type="PROSITE" id="PS51186">
    <property type="entry name" value="GNAT"/>
    <property type="match status" value="1"/>
</dbReference>
<feature type="domain" description="N-acetyltransferase" evidence="1">
    <location>
        <begin position="6"/>
        <end position="168"/>
    </location>
</feature>
<dbReference type="Pfam" id="PF00583">
    <property type="entry name" value="Acetyltransf_1"/>
    <property type="match status" value="1"/>
</dbReference>
<comment type="caution">
    <text evidence="2">The sequence shown here is derived from an EMBL/GenBank/DDBJ whole genome shotgun (WGS) entry which is preliminary data.</text>
</comment>
<evidence type="ECO:0000313" key="2">
    <source>
        <dbReference type="EMBL" id="MFN2974977.1"/>
    </source>
</evidence>
<dbReference type="PANTHER" id="PTHR43305">
    <property type="entry name" value="FAMILY N-ACETYLTRANSFERASE, PUTATIVE (AFU_ORTHOLOGUE AFUA_2G01380)-RELATED"/>
    <property type="match status" value="1"/>
</dbReference>
<reference evidence="2 3" key="1">
    <citation type="submission" date="2024-12" db="EMBL/GenBank/DDBJ databases">
        <authorList>
            <person name="Lee Y."/>
        </authorList>
    </citation>
    <scope>NUCLEOTIDE SEQUENCE [LARGE SCALE GENOMIC DNA]</scope>
    <source>
        <strain evidence="2 3">03SUJ4</strain>
    </source>
</reference>
<gene>
    <name evidence="2" type="ORF">ACK2TP_04315</name>
</gene>
<dbReference type="InterPro" id="IPR052777">
    <property type="entry name" value="Acetyltransferase_Enz"/>
</dbReference>
<dbReference type="CDD" id="cd04301">
    <property type="entry name" value="NAT_SF"/>
    <property type="match status" value="1"/>
</dbReference>
<proteinExistence type="predicted"/>
<dbReference type="Proteomes" id="UP001634747">
    <property type="component" value="Unassembled WGS sequence"/>
</dbReference>
<organism evidence="2 3">
    <name type="scientific">Terriglobus aquaticus</name>
    <dbReference type="NCBI Taxonomy" id="940139"/>
    <lineage>
        <taxon>Bacteria</taxon>
        <taxon>Pseudomonadati</taxon>
        <taxon>Acidobacteriota</taxon>
        <taxon>Terriglobia</taxon>
        <taxon>Terriglobales</taxon>
        <taxon>Acidobacteriaceae</taxon>
        <taxon>Terriglobus</taxon>
    </lineage>
</organism>
<dbReference type="InterPro" id="IPR000182">
    <property type="entry name" value="GNAT_dom"/>
</dbReference>